<reference evidence="1 2" key="1">
    <citation type="submission" date="2022-01" db="EMBL/GenBank/DDBJ databases">
        <title>Novel bile acid biosynthetic pathways are enriched in the microbiome of centenarians.</title>
        <authorList>
            <person name="Sato Y."/>
            <person name="Atarashi K."/>
            <person name="Plichta R.D."/>
            <person name="Arai Y."/>
            <person name="Sasajima S."/>
            <person name="Kearney M.S."/>
            <person name="Suda W."/>
            <person name="Takeshita K."/>
            <person name="Sasaki T."/>
            <person name="Okamoto S."/>
            <person name="Skelly N.A."/>
            <person name="Okamura Y."/>
            <person name="Vlamakis H."/>
            <person name="Li Y."/>
            <person name="Tanoue T."/>
            <person name="Takei H."/>
            <person name="Nittono H."/>
            <person name="Narushima S."/>
            <person name="Irie J."/>
            <person name="Itoh H."/>
            <person name="Moriya K."/>
            <person name="Sugiura Y."/>
            <person name="Suematsu M."/>
            <person name="Moritoki N."/>
            <person name="Shibata S."/>
            <person name="Littman R.D."/>
            <person name="Fischbach A.M."/>
            <person name="Uwamino Y."/>
            <person name="Inoue T."/>
            <person name="Honda A."/>
            <person name="Hattori M."/>
            <person name="Murai T."/>
            <person name="Xavier J.R."/>
            <person name="Hirose N."/>
            <person name="Honda K."/>
        </authorList>
    </citation>
    <scope>NUCLEOTIDE SEQUENCE [LARGE SCALE GENOMIC DNA]</scope>
    <source>
        <strain evidence="1 2">CE91-St30</strain>
    </source>
</reference>
<evidence type="ECO:0000313" key="1">
    <source>
        <dbReference type="EMBL" id="BDE96635.1"/>
    </source>
</evidence>
<sequence length="323" mass="36819">MTNELLSLSEPWLQYAIRINLLDQNAGDLAALREEALLDSKIQRSLKIVADYHSTLVTNHKNPDLPIHKLLFLLDLGFDTDVPEIESAVAQLMEHRDKHGVYQSLTNIPKHFGGTGEDGFGWCLCDAPLLLLALIEAGVSYEKHIRQGVDYLVSLEKEQGFLCSVSEEFGTFRGPGRKDDCCPYATLVMLRLLSRIDGYRNSETAIRAIDALLDLWERSRERHPYMFYTGTDFRKLKAPAIWYDIVGVADCLSVFEYARADARFGEMVEIIRSKQDEDGLFTPQSVYQRSKGWDFGQKKTVSPYLSFLCLRILKRCEDRLPQA</sequence>
<dbReference type="InterPro" id="IPR008930">
    <property type="entry name" value="Terpenoid_cyclase/PrenylTrfase"/>
</dbReference>
<dbReference type="EMBL" id="AP025564">
    <property type="protein sequence ID" value="BDE96635.1"/>
    <property type="molecule type" value="Genomic_DNA"/>
</dbReference>
<gene>
    <name evidence="1" type="ORF">CE91St30_19680</name>
</gene>
<accession>A0ABM7WJZ8</accession>
<proteinExistence type="predicted"/>
<dbReference type="Proteomes" id="UP001320544">
    <property type="component" value="Chromosome"/>
</dbReference>
<evidence type="ECO:0008006" key="3">
    <source>
        <dbReference type="Google" id="ProtNLM"/>
    </source>
</evidence>
<organism evidence="1 2">
    <name type="scientific">Raoultibacter timonensis</name>
    <dbReference type="NCBI Taxonomy" id="1907662"/>
    <lineage>
        <taxon>Bacteria</taxon>
        <taxon>Bacillati</taxon>
        <taxon>Actinomycetota</taxon>
        <taxon>Coriobacteriia</taxon>
        <taxon>Eggerthellales</taxon>
        <taxon>Eggerthellaceae</taxon>
        <taxon>Raoultibacter</taxon>
    </lineage>
</organism>
<evidence type="ECO:0000313" key="2">
    <source>
        <dbReference type="Proteomes" id="UP001320544"/>
    </source>
</evidence>
<keyword evidence="2" id="KW-1185">Reference proteome</keyword>
<dbReference type="Gene3D" id="1.50.10.20">
    <property type="match status" value="1"/>
</dbReference>
<protein>
    <recommendedName>
        <fullName evidence="3">Prenyltransferase/squalene oxidase-like repeat protein</fullName>
    </recommendedName>
</protein>
<dbReference type="SUPFAM" id="SSF48239">
    <property type="entry name" value="Terpenoid cyclases/Protein prenyltransferases"/>
    <property type="match status" value="1"/>
</dbReference>
<name>A0ABM7WJZ8_9ACTN</name>